<dbReference type="InterPro" id="IPR036526">
    <property type="entry name" value="C-N_Hydrolase_sf"/>
</dbReference>
<evidence type="ECO:0000256" key="1">
    <source>
        <dbReference type="ARBA" id="ARBA00022801"/>
    </source>
</evidence>
<protein>
    <recommendedName>
        <fullName evidence="2">CN hydrolase domain-containing protein</fullName>
    </recommendedName>
</protein>
<reference evidence="3 4" key="1">
    <citation type="submission" date="2018-05" db="EMBL/GenBank/DDBJ databases">
        <title>Genome sequencing, assembly and analysis of the novel insecticidal bacterium, Chromobacterium phragmitis.</title>
        <authorList>
            <person name="Sparks M.E."/>
            <person name="Blackburn M.B."/>
            <person name="Gundersen-Rindal D.E."/>
        </authorList>
    </citation>
    <scope>NUCLEOTIDE SEQUENCE [LARGE SCALE GENOMIC DNA]</scope>
    <source>
        <strain evidence="3">IIBBL 274-1</strain>
    </source>
</reference>
<gene>
    <name evidence="3" type="ORF">DK843_00250</name>
</gene>
<dbReference type="Pfam" id="PF00795">
    <property type="entry name" value="CN_hydrolase"/>
    <property type="match status" value="1"/>
</dbReference>
<dbReference type="EMBL" id="CP029554">
    <property type="protein sequence ID" value="AXE32870.1"/>
    <property type="molecule type" value="Genomic_DNA"/>
</dbReference>
<keyword evidence="1" id="KW-0378">Hydrolase</keyword>
<proteinExistence type="predicted"/>
<evidence type="ECO:0000313" key="4">
    <source>
        <dbReference type="Proteomes" id="UP000252038"/>
    </source>
</evidence>
<dbReference type="KEGG" id="chrb:DK843_00250"/>
<accession>A0A344UC72</accession>
<dbReference type="GO" id="GO:0016811">
    <property type="term" value="F:hydrolase activity, acting on carbon-nitrogen (but not peptide) bonds, in linear amides"/>
    <property type="evidence" value="ECO:0007669"/>
    <property type="project" value="UniProtKB-ARBA"/>
</dbReference>
<organism evidence="3 4">
    <name type="scientific">Chromobacterium phragmitis</name>
    <dbReference type="NCBI Taxonomy" id="2202141"/>
    <lineage>
        <taxon>Bacteria</taxon>
        <taxon>Pseudomonadati</taxon>
        <taxon>Pseudomonadota</taxon>
        <taxon>Betaproteobacteria</taxon>
        <taxon>Neisseriales</taxon>
        <taxon>Chromobacteriaceae</taxon>
        <taxon>Chromobacterium</taxon>
    </lineage>
</organism>
<evidence type="ECO:0000259" key="2">
    <source>
        <dbReference type="PROSITE" id="PS50263"/>
    </source>
</evidence>
<dbReference type="PANTHER" id="PTHR43674:SF2">
    <property type="entry name" value="BETA-UREIDOPROPIONASE"/>
    <property type="match status" value="1"/>
</dbReference>
<dbReference type="InterPro" id="IPR003010">
    <property type="entry name" value="C-N_Hydrolase"/>
</dbReference>
<dbReference type="Proteomes" id="UP000252038">
    <property type="component" value="Chromosome"/>
</dbReference>
<dbReference type="PANTHER" id="PTHR43674">
    <property type="entry name" value="NITRILASE C965.09-RELATED"/>
    <property type="match status" value="1"/>
</dbReference>
<dbReference type="InterPro" id="IPR050345">
    <property type="entry name" value="Aliph_Amidase/BUP"/>
</dbReference>
<dbReference type="SUPFAM" id="SSF56317">
    <property type="entry name" value="Carbon-nitrogen hydrolase"/>
    <property type="match status" value="1"/>
</dbReference>
<dbReference type="Gene3D" id="3.60.110.10">
    <property type="entry name" value="Carbon-nitrogen hydrolase"/>
    <property type="match status" value="1"/>
</dbReference>
<name>A0A344UC72_9NEIS</name>
<sequence>MIAAFLQYPVSFGDPAANFGKVRDLVGSTHFDLMVMPELFNIGYFHDSREALSRHAESASDGPSAQFLLQLSAEKDATFIAGIAERDGDRIYNTAIIVSRGRWLGKQRKCHLSRLEKPLFSPGDSLQCFDDGNCHFGVLTCFDLWMPEAARLLVRQGAQLLCCPANYGGPWTTHLARIRAMENATPLICANRCGNEMYAGKEERFRGESQIIGPMGEVWASATEEASLGVSLIDPNSHVLKSNPMCDDLMDEASRYALSGPHLR</sequence>
<dbReference type="AlphaFoldDB" id="A0A344UC72"/>
<dbReference type="PROSITE" id="PS50263">
    <property type="entry name" value="CN_HYDROLASE"/>
    <property type="match status" value="1"/>
</dbReference>
<evidence type="ECO:0000313" key="3">
    <source>
        <dbReference type="EMBL" id="AXE32870.1"/>
    </source>
</evidence>
<dbReference type="RefSeq" id="WP_114072196.1">
    <property type="nucleotide sequence ID" value="NZ_CP029554.1"/>
</dbReference>
<feature type="domain" description="CN hydrolase" evidence="2">
    <location>
        <begin position="1"/>
        <end position="235"/>
    </location>
</feature>